<keyword evidence="13" id="KW-1185">Reference proteome</keyword>
<dbReference type="SUPFAM" id="SSF56601">
    <property type="entry name" value="beta-lactamase/transpeptidase-like"/>
    <property type="match status" value="1"/>
</dbReference>
<keyword evidence="3" id="KW-0378">Hydrolase</keyword>
<keyword evidence="2 10" id="KW-0732">Signal</keyword>
<evidence type="ECO:0000256" key="7">
    <source>
        <dbReference type="RuleBase" id="RU004016"/>
    </source>
</evidence>
<dbReference type="Pfam" id="PF00768">
    <property type="entry name" value="Peptidase_S11"/>
    <property type="match status" value="1"/>
</dbReference>
<dbReference type="PANTHER" id="PTHR21581">
    <property type="entry name" value="D-ALANYL-D-ALANINE CARBOXYPEPTIDASE"/>
    <property type="match status" value="1"/>
</dbReference>
<evidence type="ECO:0000256" key="10">
    <source>
        <dbReference type="SAM" id="SignalP"/>
    </source>
</evidence>
<evidence type="ECO:0000256" key="6">
    <source>
        <dbReference type="ARBA" id="ARBA00023316"/>
    </source>
</evidence>
<protein>
    <recommendedName>
        <fullName evidence="11">Peptidase S11 D-alanyl-D-alanine carboxypeptidase A N-terminal domain-containing protein</fullName>
    </recommendedName>
</protein>
<dbReference type="InterPro" id="IPR012338">
    <property type="entry name" value="Beta-lactam/transpept-like"/>
</dbReference>
<dbReference type="InterPro" id="IPR001967">
    <property type="entry name" value="Peptidase_S11_N"/>
</dbReference>
<feature type="region of interest" description="Disordered" evidence="8">
    <location>
        <begin position="384"/>
        <end position="428"/>
    </location>
</feature>
<keyword evidence="4" id="KW-0133">Cell shape</keyword>
<reference evidence="13" key="1">
    <citation type="journal article" date="2019" name="Int. J. Syst. Evol. Microbiol.">
        <title>The Global Catalogue of Microorganisms (GCM) 10K type strain sequencing project: providing services to taxonomists for standard genome sequencing and annotation.</title>
        <authorList>
            <consortium name="The Broad Institute Genomics Platform"/>
            <consortium name="The Broad Institute Genome Sequencing Center for Infectious Disease"/>
            <person name="Wu L."/>
            <person name="Ma J."/>
        </authorList>
    </citation>
    <scope>NUCLEOTIDE SEQUENCE [LARGE SCALE GENOMIC DNA]</scope>
    <source>
        <strain evidence="13">NBRC 105830</strain>
    </source>
</reference>
<dbReference type="PANTHER" id="PTHR21581:SF33">
    <property type="entry name" value="D-ALANYL-D-ALANINE CARBOXYPEPTIDASE DACB"/>
    <property type="match status" value="1"/>
</dbReference>
<evidence type="ECO:0000256" key="9">
    <source>
        <dbReference type="SAM" id="Phobius"/>
    </source>
</evidence>
<keyword evidence="6" id="KW-0961">Cell wall biogenesis/degradation</keyword>
<evidence type="ECO:0000256" key="3">
    <source>
        <dbReference type="ARBA" id="ARBA00022801"/>
    </source>
</evidence>
<comment type="caution">
    <text evidence="12">The sequence shown here is derived from an EMBL/GenBank/DDBJ whole genome shotgun (WGS) entry which is preliminary data.</text>
</comment>
<evidence type="ECO:0000313" key="13">
    <source>
        <dbReference type="Proteomes" id="UP001157109"/>
    </source>
</evidence>
<dbReference type="RefSeq" id="WP_241446477.1">
    <property type="nucleotide sequence ID" value="NZ_BSUJ01000001.1"/>
</dbReference>
<gene>
    <name evidence="12" type="ORF">GCM10025862_24480</name>
</gene>
<dbReference type="Proteomes" id="UP001157109">
    <property type="component" value="Unassembled WGS sequence"/>
</dbReference>
<evidence type="ECO:0000256" key="8">
    <source>
        <dbReference type="SAM" id="MobiDB-lite"/>
    </source>
</evidence>
<feature type="transmembrane region" description="Helical" evidence="9">
    <location>
        <begin position="442"/>
        <end position="460"/>
    </location>
</feature>
<dbReference type="PRINTS" id="PR00725">
    <property type="entry name" value="DADACBPTASE1"/>
</dbReference>
<comment type="similarity">
    <text evidence="1 7">Belongs to the peptidase S11 family.</text>
</comment>
<organism evidence="12 13">
    <name type="scientific">Arsenicicoccus piscis</name>
    <dbReference type="NCBI Taxonomy" id="673954"/>
    <lineage>
        <taxon>Bacteria</taxon>
        <taxon>Bacillati</taxon>
        <taxon>Actinomycetota</taxon>
        <taxon>Actinomycetes</taxon>
        <taxon>Micrococcales</taxon>
        <taxon>Intrasporangiaceae</taxon>
        <taxon>Arsenicicoccus</taxon>
    </lineage>
</organism>
<dbReference type="Gene3D" id="3.40.710.10">
    <property type="entry name" value="DD-peptidase/beta-lactamase superfamily"/>
    <property type="match status" value="1"/>
</dbReference>
<dbReference type="EMBL" id="BSUJ01000001">
    <property type="protein sequence ID" value="GMA20427.1"/>
    <property type="molecule type" value="Genomic_DNA"/>
</dbReference>
<feature type="region of interest" description="Disordered" evidence="8">
    <location>
        <begin position="48"/>
        <end position="102"/>
    </location>
</feature>
<keyword evidence="9" id="KW-0472">Membrane</keyword>
<keyword evidence="9" id="KW-1133">Transmembrane helix</keyword>
<feature type="compositionally biased region" description="Low complexity" evidence="8">
    <location>
        <begin position="389"/>
        <end position="422"/>
    </location>
</feature>
<feature type="signal peptide" evidence="10">
    <location>
        <begin position="1"/>
        <end position="27"/>
    </location>
</feature>
<keyword evidence="5" id="KW-0573">Peptidoglycan synthesis</keyword>
<proteinExistence type="inferred from homology"/>
<evidence type="ECO:0000313" key="12">
    <source>
        <dbReference type="EMBL" id="GMA20427.1"/>
    </source>
</evidence>
<dbReference type="InterPro" id="IPR018044">
    <property type="entry name" value="Peptidase_S11"/>
</dbReference>
<keyword evidence="9" id="KW-0812">Transmembrane</keyword>
<evidence type="ECO:0000256" key="5">
    <source>
        <dbReference type="ARBA" id="ARBA00022984"/>
    </source>
</evidence>
<feature type="compositionally biased region" description="Low complexity" evidence="8">
    <location>
        <begin position="72"/>
        <end position="92"/>
    </location>
</feature>
<evidence type="ECO:0000259" key="11">
    <source>
        <dbReference type="Pfam" id="PF00768"/>
    </source>
</evidence>
<evidence type="ECO:0000256" key="1">
    <source>
        <dbReference type="ARBA" id="ARBA00007164"/>
    </source>
</evidence>
<name>A0ABQ6HQ00_9MICO</name>
<feature type="domain" description="Peptidase S11 D-alanyl-D-alanine carboxypeptidase A N-terminal" evidence="11">
    <location>
        <begin position="120"/>
        <end position="346"/>
    </location>
</feature>
<feature type="chain" id="PRO_5045710092" description="Peptidase S11 D-alanyl-D-alanine carboxypeptidase A N-terminal domain-containing protein" evidence="10">
    <location>
        <begin position="28"/>
        <end position="471"/>
    </location>
</feature>
<accession>A0ABQ6HQ00</accession>
<sequence>MGAVPRHTVAVGCCLAVLSLGAPPAAAAPTPAADTTTARAATAPLPAAVAAPRPPCPGTTVNVPVPKPTLHPSPSAHKAPTPAPAPTTSLPGPTVPARANVVGGSALGGNGVVVHPHPGTPAPPALNATSWVVADQDTGAIYAAKAPHAQLLPASTLKTLTATVLVPALDPKKVVTATEEDANAEGTRVGMVAGNAYSVQQLFQALLMFSANDAAYALARTYPGGRAATLAAMNAEAQRLGALDTVAKDPSGLDTPGQHSSAYDLALIGREAMRDKEFRSYITTRTATFPGAKMANGTVVPPYQVPNLDHFFLNYPGATGIKTGYTTQAHRTFVGSATRGSRSIVVSYMCSDTVDWEQTGALVDWAFANATKVTPVGRLVDAGTVGPDGAPSTAPTSPSATATAPSASPSAPAAGASAAAAPTPTPVNAEATGQAGSFVERYWGAGVLAVLLAGAGLLVSRRIGAKSRRKA</sequence>
<evidence type="ECO:0000256" key="2">
    <source>
        <dbReference type="ARBA" id="ARBA00022729"/>
    </source>
</evidence>
<evidence type="ECO:0000256" key="4">
    <source>
        <dbReference type="ARBA" id="ARBA00022960"/>
    </source>
</evidence>